<sequence length="103" mass="10831">MNINMRTEGVAAAGDDLQTLADEAKQKVHSLFALSDVAAQANPGWLSSASLANCRRVWEQRMQETVTTTADLATALSVSATEAATTDAEGATRLTTVLDTFGT</sequence>
<dbReference type="AlphaFoldDB" id="U5W7L5"/>
<organism evidence="1 2">
    <name type="scientific">Actinoplanes friuliensis DSM 7358</name>
    <dbReference type="NCBI Taxonomy" id="1246995"/>
    <lineage>
        <taxon>Bacteria</taxon>
        <taxon>Bacillati</taxon>
        <taxon>Actinomycetota</taxon>
        <taxon>Actinomycetes</taxon>
        <taxon>Micromonosporales</taxon>
        <taxon>Micromonosporaceae</taxon>
        <taxon>Actinoplanes</taxon>
    </lineage>
</organism>
<dbReference type="EMBL" id="CP006272">
    <property type="protein sequence ID" value="AGZ45104.1"/>
    <property type="molecule type" value="Genomic_DNA"/>
</dbReference>
<dbReference type="HOGENOM" id="CLU_2257655_0_0_11"/>
<proteinExistence type="predicted"/>
<dbReference type="STRING" id="1246995.AFR_34230"/>
<dbReference type="Proteomes" id="UP000017746">
    <property type="component" value="Chromosome"/>
</dbReference>
<accession>U5W7L5</accession>
<gene>
    <name evidence="1" type="ORF">AFR_34230</name>
</gene>
<reference evidence="1 2" key="1">
    <citation type="journal article" date="2014" name="J. Biotechnol.">
        <title>Complete genome sequence of the actinobacterium Actinoplanes friuliensis HAG 010964, producer of the lipopeptide antibiotic friulimycin.</title>
        <authorList>
            <person name="Ruckert C."/>
            <person name="Szczepanowski R."/>
            <person name="Albersmeier A."/>
            <person name="Goesmann A."/>
            <person name="Fischer N."/>
            <person name="Steinkamper A."/>
            <person name="Puhler A."/>
            <person name="Biener R."/>
            <person name="Schwartz D."/>
            <person name="Kalinowski J."/>
        </authorList>
    </citation>
    <scope>NUCLEOTIDE SEQUENCE [LARGE SCALE GENOMIC DNA]</scope>
    <source>
        <strain evidence="1 2">DSM 7358</strain>
    </source>
</reference>
<name>U5W7L5_9ACTN</name>
<dbReference type="PATRIC" id="fig|1246995.3.peg.6926"/>
<evidence type="ECO:0000313" key="2">
    <source>
        <dbReference type="Proteomes" id="UP000017746"/>
    </source>
</evidence>
<keyword evidence="2" id="KW-1185">Reference proteome</keyword>
<dbReference type="KEGG" id="afs:AFR_34230"/>
<protein>
    <submittedName>
        <fullName evidence="1">Uncharacterized protein</fullName>
    </submittedName>
</protein>
<evidence type="ECO:0000313" key="1">
    <source>
        <dbReference type="EMBL" id="AGZ45104.1"/>
    </source>
</evidence>